<dbReference type="STRING" id="633813.SAMN04488087_0364"/>
<reference evidence="3" key="1">
    <citation type="submission" date="2016-11" db="EMBL/GenBank/DDBJ databases">
        <authorList>
            <person name="Varghese N."/>
            <person name="Submissions S."/>
        </authorList>
    </citation>
    <scope>NUCLEOTIDE SEQUENCE [LARGE SCALE GENOMIC DNA]</scope>
    <source>
        <strain evidence="3">DSM 22212</strain>
    </source>
</reference>
<name>A0A1M6PWN0_9BACT</name>
<dbReference type="InterPro" id="IPR029046">
    <property type="entry name" value="LolA/LolB/LppX"/>
</dbReference>
<sequence length="225" mass="26146">MELAMKCSTIFRCKANILGVLGIWSCLQTTAVLAQDAARQLMEQLRARYQQVETLQASFVQIMQTPYADAPDTLRGMLWLQGNRYRVETPYQTVVTDGRTTWVYLHDTRQVLINDYIPDETGFSLNEFLLTYPDRYEVSAGETIRQAGETYHRLRLRPRQPDALFQEVVLWIRDRDFLVTRVDVRDVNDTHMTFVLSDLVLNPSLSTDMFTFRLPEGVEVVDLRQ</sequence>
<organism evidence="2 3">
    <name type="scientific">Rhodothermus profundi</name>
    <dbReference type="NCBI Taxonomy" id="633813"/>
    <lineage>
        <taxon>Bacteria</taxon>
        <taxon>Pseudomonadati</taxon>
        <taxon>Rhodothermota</taxon>
        <taxon>Rhodothermia</taxon>
        <taxon>Rhodothermales</taxon>
        <taxon>Rhodothermaceae</taxon>
        <taxon>Rhodothermus</taxon>
    </lineage>
</organism>
<gene>
    <name evidence="2" type="ORF">SAMN04488087_0364</name>
</gene>
<proteinExistence type="predicted"/>
<evidence type="ECO:0000313" key="2">
    <source>
        <dbReference type="EMBL" id="SHK12394.1"/>
    </source>
</evidence>
<dbReference type="Proteomes" id="UP000185812">
    <property type="component" value="Unassembled WGS sequence"/>
</dbReference>
<evidence type="ECO:0000256" key="1">
    <source>
        <dbReference type="ARBA" id="ARBA00022729"/>
    </source>
</evidence>
<dbReference type="PANTHER" id="PTHR35869">
    <property type="entry name" value="OUTER-MEMBRANE LIPOPROTEIN CARRIER PROTEIN"/>
    <property type="match status" value="1"/>
</dbReference>
<dbReference type="Pfam" id="PF03548">
    <property type="entry name" value="LolA"/>
    <property type="match status" value="1"/>
</dbReference>
<keyword evidence="2" id="KW-0449">Lipoprotein</keyword>
<dbReference type="PANTHER" id="PTHR35869:SF1">
    <property type="entry name" value="OUTER-MEMBRANE LIPOPROTEIN CARRIER PROTEIN"/>
    <property type="match status" value="1"/>
</dbReference>
<dbReference type="InterPro" id="IPR004564">
    <property type="entry name" value="OM_lipoprot_carrier_LolA-like"/>
</dbReference>
<keyword evidence="1" id="KW-0732">Signal</keyword>
<dbReference type="SUPFAM" id="SSF89392">
    <property type="entry name" value="Prokaryotic lipoproteins and lipoprotein localization factors"/>
    <property type="match status" value="1"/>
</dbReference>
<dbReference type="AlphaFoldDB" id="A0A1M6PWN0"/>
<keyword evidence="3" id="KW-1185">Reference proteome</keyword>
<dbReference type="CDD" id="cd16325">
    <property type="entry name" value="LolA"/>
    <property type="match status" value="1"/>
</dbReference>
<dbReference type="Gene3D" id="2.50.20.10">
    <property type="entry name" value="Lipoprotein localisation LolA/LolB/LppX"/>
    <property type="match status" value="1"/>
</dbReference>
<evidence type="ECO:0000313" key="3">
    <source>
        <dbReference type="Proteomes" id="UP000185812"/>
    </source>
</evidence>
<accession>A0A1M6PWN0</accession>
<dbReference type="EMBL" id="FRAU01000001">
    <property type="protein sequence ID" value="SHK12394.1"/>
    <property type="molecule type" value="Genomic_DNA"/>
</dbReference>
<protein>
    <submittedName>
        <fullName evidence="2">Outer membrane lipoprotein carrier protein</fullName>
    </submittedName>
</protein>